<name>A0A2T6AK71_9FLAO</name>
<dbReference type="Proteomes" id="UP000244174">
    <property type="component" value="Unassembled WGS sequence"/>
</dbReference>
<dbReference type="NCBIfam" id="NF003967">
    <property type="entry name" value="PRK05461.1"/>
    <property type="match status" value="1"/>
</dbReference>
<evidence type="ECO:0000259" key="1">
    <source>
        <dbReference type="PROSITE" id="PS51087"/>
    </source>
</evidence>
<dbReference type="InterPro" id="IPR036767">
    <property type="entry name" value="ApaG_sf"/>
</dbReference>
<feature type="domain" description="ApaG" evidence="1">
    <location>
        <begin position="3"/>
        <end position="128"/>
    </location>
</feature>
<evidence type="ECO:0000313" key="3">
    <source>
        <dbReference type="Proteomes" id="UP000244174"/>
    </source>
</evidence>
<sequence>MTQQITKGIKISVETHFEGMFYKNYKMHYAFGYQITIENQSNDSVQLKSRFWEIKDALNDTEIVKGKGVIGQQPVLKPGESHTYQSGCLLTGPFGAMTGYYNMINFSNSRSFKVRIPSFKLSAPYALN</sequence>
<dbReference type="RefSeq" id="WP_108170199.1">
    <property type="nucleotide sequence ID" value="NZ_QBKQ01000001.1"/>
</dbReference>
<dbReference type="AlphaFoldDB" id="A0A2T6AK71"/>
<proteinExistence type="predicted"/>
<dbReference type="PROSITE" id="PS51087">
    <property type="entry name" value="APAG"/>
    <property type="match status" value="1"/>
</dbReference>
<dbReference type="SUPFAM" id="SSF110069">
    <property type="entry name" value="ApaG-like"/>
    <property type="match status" value="1"/>
</dbReference>
<protein>
    <submittedName>
        <fullName evidence="2">ApaG protein</fullName>
    </submittedName>
</protein>
<keyword evidence="3" id="KW-1185">Reference proteome</keyword>
<dbReference type="EMBL" id="QBKQ01000001">
    <property type="protein sequence ID" value="PTX44225.1"/>
    <property type="molecule type" value="Genomic_DNA"/>
</dbReference>
<comment type="caution">
    <text evidence="2">The sequence shown here is derived from an EMBL/GenBank/DDBJ whole genome shotgun (WGS) entry which is preliminary data.</text>
</comment>
<dbReference type="PANTHER" id="PTHR47191">
    <property type="entry name" value="OS05G0170800 PROTEIN"/>
    <property type="match status" value="1"/>
</dbReference>
<dbReference type="InterPro" id="IPR050718">
    <property type="entry name" value="ApaG-like"/>
</dbReference>
<accession>A0A2T6AK71</accession>
<dbReference type="Pfam" id="PF04379">
    <property type="entry name" value="DUF525"/>
    <property type="match status" value="1"/>
</dbReference>
<dbReference type="Gene3D" id="2.60.40.1470">
    <property type="entry name" value="ApaG domain"/>
    <property type="match status" value="1"/>
</dbReference>
<dbReference type="PANTHER" id="PTHR47191:SF2">
    <property type="entry name" value="OS05G0170800 PROTEIN"/>
    <property type="match status" value="1"/>
</dbReference>
<dbReference type="InterPro" id="IPR007474">
    <property type="entry name" value="ApaG_domain"/>
</dbReference>
<organism evidence="2 3">
    <name type="scientific">Christiangramia gaetbulicola</name>
    <dbReference type="NCBI Taxonomy" id="703340"/>
    <lineage>
        <taxon>Bacteria</taxon>
        <taxon>Pseudomonadati</taxon>
        <taxon>Bacteroidota</taxon>
        <taxon>Flavobacteriia</taxon>
        <taxon>Flavobacteriales</taxon>
        <taxon>Flavobacteriaceae</taxon>
        <taxon>Christiangramia</taxon>
    </lineage>
</organism>
<gene>
    <name evidence="2" type="ORF">C8P64_0197</name>
</gene>
<dbReference type="OrthoDB" id="9795226at2"/>
<evidence type="ECO:0000313" key="2">
    <source>
        <dbReference type="EMBL" id="PTX44225.1"/>
    </source>
</evidence>
<reference evidence="2 3" key="1">
    <citation type="submission" date="2018-04" db="EMBL/GenBank/DDBJ databases">
        <title>Genomic Encyclopedia of Archaeal and Bacterial Type Strains, Phase II (KMG-II): from individual species to whole genera.</title>
        <authorList>
            <person name="Goeker M."/>
        </authorList>
    </citation>
    <scope>NUCLEOTIDE SEQUENCE [LARGE SCALE GENOMIC DNA]</scope>
    <source>
        <strain evidence="2 3">DSM 23082</strain>
    </source>
</reference>